<protein>
    <submittedName>
        <fullName evidence="1">Tail fiber protein</fullName>
    </submittedName>
</protein>
<name>A0A0P0YR79_9ENTR</name>
<dbReference type="AlphaFoldDB" id="A0A0P0YR79"/>
<dbReference type="SUPFAM" id="SSF51126">
    <property type="entry name" value="Pectin lyase-like"/>
    <property type="match status" value="1"/>
</dbReference>
<sequence>MFIALKNDAIFHNDKACVADISSKLSWVRLESLNGIKKPEWYGCVDDGITDDSDAFNSMLDSLHEGDTIVLGESRHYHNKLPKRDSRWIIKKSNVTIIGNDSILSRRATSQETMNIDGANLATLQISNVTNFEIRGKLLITSFENKSPLADKNGKIISTQTYPRAYVSSHGLFLEKVNKAILPTTLTCSNAVFPCYITESSNINISGTYINSG</sequence>
<dbReference type="EMBL" id="AB924572">
    <property type="protein sequence ID" value="BAT23644.1"/>
    <property type="molecule type" value="Genomic_DNA"/>
</dbReference>
<evidence type="ECO:0000313" key="1">
    <source>
        <dbReference type="EMBL" id="BAT23644.1"/>
    </source>
</evidence>
<dbReference type="InterPro" id="IPR011050">
    <property type="entry name" value="Pectin_lyase_fold/virulence"/>
</dbReference>
<reference evidence="1" key="2">
    <citation type="journal article" date="2015" name="Sci. Rep.">
        <title>Genetic analysis of capsular polysaccharide synthesis gene clusters in 79 capsular types of Klebsiella spp.</title>
        <authorList>
            <person name="Pan Y.J."/>
            <person name="Lin T.L."/>
            <person name="Chen C.T."/>
            <person name="Chen Y.Y."/>
            <person name="Hsieh P.F."/>
            <person name="Hsu C.R."/>
            <person name="Wu M.C."/>
            <person name="Wang J.T."/>
        </authorList>
    </citation>
    <scope>NUCLEOTIDE SEQUENCE</scope>
    <source>
        <strain evidence="1">7522</strain>
    </source>
</reference>
<reference evidence="1" key="1">
    <citation type="submission" date="2014-04" db="EMBL/GenBank/DDBJ databases">
        <authorList>
            <person name="Harrison E."/>
        </authorList>
    </citation>
    <scope>NUCLEOTIDE SEQUENCE</scope>
    <source>
        <strain evidence="1">7522</strain>
    </source>
</reference>
<organism evidence="1">
    <name type="scientific">Klebsiella sp. 7522</name>
    <dbReference type="NCBI Taxonomy" id="1497811"/>
    <lineage>
        <taxon>Bacteria</taxon>
        <taxon>Pseudomonadati</taxon>
        <taxon>Pseudomonadota</taxon>
        <taxon>Gammaproteobacteria</taxon>
        <taxon>Enterobacterales</taxon>
        <taxon>Enterobacteriaceae</taxon>
        <taxon>Klebsiella/Raoultella group</taxon>
        <taxon>Klebsiella</taxon>
    </lineage>
</organism>
<dbReference type="InterPro" id="IPR012334">
    <property type="entry name" value="Pectin_lyas_fold"/>
</dbReference>
<accession>A0A0P0YR79</accession>
<proteinExistence type="predicted"/>
<dbReference type="Gene3D" id="2.160.20.10">
    <property type="entry name" value="Single-stranded right-handed beta-helix, Pectin lyase-like"/>
    <property type="match status" value="1"/>
</dbReference>